<keyword evidence="3" id="KW-0328">Glycosyltransferase</keyword>
<keyword evidence="6 8" id="KW-1133">Transmembrane helix</keyword>
<evidence type="ECO:0000256" key="5">
    <source>
        <dbReference type="ARBA" id="ARBA00022692"/>
    </source>
</evidence>
<evidence type="ECO:0000256" key="8">
    <source>
        <dbReference type="SAM" id="Phobius"/>
    </source>
</evidence>
<dbReference type="EMBL" id="WBVO01000002">
    <property type="protein sequence ID" value="KAB2813840.1"/>
    <property type="molecule type" value="Genomic_DNA"/>
</dbReference>
<dbReference type="RefSeq" id="WP_151666508.1">
    <property type="nucleotide sequence ID" value="NZ_WBVO01000002.1"/>
</dbReference>
<name>A0A6N6RJL8_9FLAO</name>
<comment type="caution">
    <text evidence="9">The sequence shown here is derived from an EMBL/GenBank/DDBJ whole genome shotgun (WGS) entry which is preliminary data.</text>
</comment>
<dbReference type="GO" id="GO:0009103">
    <property type="term" value="P:lipopolysaccharide biosynthetic process"/>
    <property type="evidence" value="ECO:0007669"/>
    <property type="project" value="UniProtKB-ARBA"/>
</dbReference>
<dbReference type="GO" id="GO:0016763">
    <property type="term" value="F:pentosyltransferase activity"/>
    <property type="evidence" value="ECO:0007669"/>
    <property type="project" value="TreeGrafter"/>
</dbReference>
<keyword evidence="10" id="KW-1185">Reference proteome</keyword>
<evidence type="ECO:0000313" key="10">
    <source>
        <dbReference type="Proteomes" id="UP000468650"/>
    </source>
</evidence>
<evidence type="ECO:0008006" key="11">
    <source>
        <dbReference type="Google" id="ProtNLM"/>
    </source>
</evidence>
<dbReference type="GO" id="GO:0005886">
    <property type="term" value="C:plasma membrane"/>
    <property type="evidence" value="ECO:0007669"/>
    <property type="project" value="UniProtKB-SubCell"/>
</dbReference>
<dbReference type="PANTHER" id="PTHR33908">
    <property type="entry name" value="MANNOSYLTRANSFERASE YKCB-RELATED"/>
    <property type="match status" value="1"/>
</dbReference>
<feature type="transmembrane region" description="Helical" evidence="8">
    <location>
        <begin position="6"/>
        <end position="26"/>
    </location>
</feature>
<feature type="transmembrane region" description="Helical" evidence="8">
    <location>
        <begin position="323"/>
        <end position="343"/>
    </location>
</feature>
<feature type="transmembrane region" description="Helical" evidence="8">
    <location>
        <begin position="93"/>
        <end position="114"/>
    </location>
</feature>
<feature type="transmembrane region" description="Helical" evidence="8">
    <location>
        <begin position="168"/>
        <end position="200"/>
    </location>
</feature>
<feature type="transmembrane region" description="Helical" evidence="8">
    <location>
        <begin position="262"/>
        <end position="286"/>
    </location>
</feature>
<dbReference type="Proteomes" id="UP000468650">
    <property type="component" value="Unassembled WGS sequence"/>
</dbReference>
<keyword evidence="5 8" id="KW-0812">Transmembrane</keyword>
<feature type="transmembrane region" description="Helical" evidence="8">
    <location>
        <begin position="212"/>
        <end position="232"/>
    </location>
</feature>
<gene>
    <name evidence="9" type="ORF">F8C67_03925</name>
</gene>
<reference evidence="9 10" key="1">
    <citation type="submission" date="2019-09" db="EMBL/GenBank/DDBJ databases">
        <title>Genomes of family Cryomorphaceae.</title>
        <authorList>
            <person name="Bowman J.P."/>
        </authorList>
    </citation>
    <scope>NUCLEOTIDE SEQUENCE [LARGE SCALE GENOMIC DNA]</scope>
    <source>
        <strain evidence="9 10">LMG 25704</strain>
    </source>
</reference>
<dbReference type="PANTHER" id="PTHR33908:SF11">
    <property type="entry name" value="MEMBRANE PROTEIN"/>
    <property type="match status" value="1"/>
</dbReference>
<keyword evidence="4" id="KW-0808">Transferase</keyword>
<organism evidence="9 10">
    <name type="scientific">Phaeocystidibacter luteus</name>
    <dbReference type="NCBI Taxonomy" id="911197"/>
    <lineage>
        <taxon>Bacteria</taxon>
        <taxon>Pseudomonadati</taxon>
        <taxon>Bacteroidota</taxon>
        <taxon>Flavobacteriia</taxon>
        <taxon>Flavobacteriales</taxon>
        <taxon>Phaeocystidibacteraceae</taxon>
        <taxon>Phaeocystidibacter</taxon>
    </lineage>
</organism>
<evidence type="ECO:0000256" key="2">
    <source>
        <dbReference type="ARBA" id="ARBA00022475"/>
    </source>
</evidence>
<protein>
    <recommendedName>
        <fullName evidence="11">Glycosyltransferase RgtA/B/C/D-like domain-containing protein</fullName>
    </recommendedName>
</protein>
<evidence type="ECO:0000256" key="3">
    <source>
        <dbReference type="ARBA" id="ARBA00022676"/>
    </source>
</evidence>
<dbReference type="OrthoDB" id="8353433at2"/>
<feature type="transmembrane region" description="Helical" evidence="8">
    <location>
        <begin position="355"/>
        <end position="376"/>
    </location>
</feature>
<accession>A0A6N6RJL8</accession>
<keyword evidence="7 8" id="KW-0472">Membrane</keyword>
<proteinExistence type="predicted"/>
<dbReference type="InterPro" id="IPR050297">
    <property type="entry name" value="LipidA_mod_glycosyltrf_83"/>
</dbReference>
<keyword evidence="2" id="KW-1003">Cell membrane</keyword>
<evidence type="ECO:0000256" key="7">
    <source>
        <dbReference type="ARBA" id="ARBA00023136"/>
    </source>
</evidence>
<evidence type="ECO:0000256" key="1">
    <source>
        <dbReference type="ARBA" id="ARBA00004651"/>
    </source>
</evidence>
<dbReference type="AlphaFoldDB" id="A0A6N6RJL8"/>
<sequence>MKRIFTNGPALITVGICLILILPLLVMDGMFMDAVMYSSVGRNLSEGVGTFWMPYFTEAHMATPSFHENPPLGYGFMAVFYDVLGRGIHTERIFTGLSFLITAILIVKFWRMIWPTHYKMAWLPVLLWVLNTGVQWSFQNNMMENTMGIFVLGGSMAAYRAFKAENRHIYWAIWAGLLIVCGFLVKGLPAFFVWITPIALALAERHSYKKAIVQSVVMVAVAGVAGVALYLYQPARESLEIYLFERTANRLAEGATTEDRYFILRVLAESLAIPGILTFIAGLIFTRVNNERMQWEPLITFLVILGIAGSLPFVATFVQRGFYLVPVYPFFALAFASILRPVIEKTTSKWRRSPYLQVTGWVLIVLGVGTSIYTAGKIKRDEFVIRDVRLLDEQFESRTLMQTNAELNSNWVFKSYLERYARIAISDRQGADDAKFIILPKGTRYRDGIKLDELSEKLKVVDVYEKR</sequence>
<feature type="transmembrane region" description="Helical" evidence="8">
    <location>
        <begin position="298"/>
        <end position="317"/>
    </location>
</feature>
<evidence type="ECO:0000313" key="9">
    <source>
        <dbReference type="EMBL" id="KAB2813840.1"/>
    </source>
</evidence>
<evidence type="ECO:0000256" key="4">
    <source>
        <dbReference type="ARBA" id="ARBA00022679"/>
    </source>
</evidence>
<comment type="subcellular location">
    <subcellularLocation>
        <location evidence="1">Cell membrane</location>
        <topology evidence="1">Multi-pass membrane protein</topology>
    </subcellularLocation>
</comment>
<evidence type="ECO:0000256" key="6">
    <source>
        <dbReference type="ARBA" id="ARBA00022989"/>
    </source>
</evidence>